<dbReference type="Pfam" id="PF01842">
    <property type="entry name" value="ACT"/>
    <property type="match status" value="1"/>
</dbReference>
<dbReference type="SUPFAM" id="SSF55021">
    <property type="entry name" value="ACT-like"/>
    <property type="match status" value="1"/>
</dbReference>
<evidence type="ECO:0000256" key="4">
    <source>
        <dbReference type="ARBA" id="ARBA00022801"/>
    </source>
</evidence>
<dbReference type="CDD" id="cd00077">
    <property type="entry name" value="HDc"/>
    <property type="match status" value="1"/>
</dbReference>
<dbReference type="PANTHER" id="PTHR47320:SF1">
    <property type="entry name" value="BIFUNCTIONAL URIDYLYLTRANSFERASE_URIDYLYL-REMOVING ENZYME"/>
    <property type="match status" value="1"/>
</dbReference>
<dbReference type="NCBIfam" id="NF001366">
    <property type="entry name" value="PRK00275.1"/>
    <property type="match status" value="1"/>
</dbReference>
<dbReference type="EMBL" id="LAZR01000004">
    <property type="protein sequence ID" value="KKO10612.1"/>
    <property type="molecule type" value="Genomic_DNA"/>
</dbReference>
<reference evidence="9" key="1">
    <citation type="journal article" date="2015" name="Nature">
        <title>Complex archaea that bridge the gap between prokaryotes and eukaryotes.</title>
        <authorList>
            <person name="Spang A."/>
            <person name="Saw J.H."/>
            <person name="Jorgensen S.L."/>
            <person name="Zaremba-Niedzwiedzka K."/>
            <person name="Martijn J."/>
            <person name="Lind A.E."/>
            <person name="van Eijk R."/>
            <person name="Schleper C."/>
            <person name="Guy L."/>
            <person name="Ettema T.J."/>
        </authorList>
    </citation>
    <scope>NUCLEOTIDE SEQUENCE</scope>
</reference>
<dbReference type="InterPro" id="IPR003607">
    <property type="entry name" value="HD/PDEase_dom"/>
</dbReference>
<dbReference type="GO" id="GO:0008773">
    <property type="term" value="F:[protein-PII] uridylyltransferase activity"/>
    <property type="evidence" value="ECO:0007669"/>
    <property type="project" value="InterPro"/>
</dbReference>
<dbReference type="Gene3D" id="1.10.3090.10">
    <property type="entry name" value="cca-adding enzyme, domain 2"/>
    <property type="match status" value="1"/>
</dbReference>
<dbReference type="SUPFAM" id="SSF81301">
    <property type="entry name" value="Nucleotidyltransferase"/>
    <property type="match status" value="1"/>
</dbReference>
<keyword evidence="6" id="KW-0511">Multifunctional enzyme</keyword>
<dbReference type="HAMAP" id="MF_00277">
    <property type="entry name" value="PII_uridylyl_transf"/>
    <property type="match status" value="1"/>
</dbReference>
<keyword evidence="1" id="KW-0808">Transferase</keyword>
<keyword evidence="3" id="KW-0677">Repeat</keyword>
<dbReference type="Pfam" id="PF01966">
    <property type="entry name" value="HD"/>
    <property type="match status" value="1"/>
</dbReference>
<keyword evidence="4" id="KW-0378">Hydrolase</keyword>
<dbReference type="CDD" id="cd05401">
    <property type="entry name" value="NT_GlnE_GlnD_like"/>
    <property type="match status" value="1"/>
</dbReference>
<dbReference type="InterPro" id="IPR010043">
    <property type="entry name" value="UTase/UR"/>
</dbReference>
<comment type="caution">
    <text evidence="9">The sequence shown here is derived from an EMBL/GenBank/DDBJ whole genome shotgun (WGS) entry which is preliminary data.</text>
</comment>
<dbReference type="Gene3D" id="3.30.460.10">
    <property type="entry name" value="Beta Polymerase, domain 2"/>
    <property type="match status" value="1"/>
</dbReference>
<dbReference type="InterPro" id="IPR002934">
    <property type="entry name" value="Polymerase_NTP_transf_dom"/>
</dbReference>
<dbReference type="Pfam" id="PF08335">
    <property type="entry name" value="GlnD_UR_UTase"/>
    <property type="match status" value="1"/>
</dbReference>
<dbReference type="InterPro" id="IPR045865">
    <property type="entry name" value="ACT-like_dom_sf"/>
</dbReference>
<feature type="domain" description="ACT" evidence="7">
    <location>
        <begin position="722"/>
        <end position="805"/>
    </location>
</feature>
<dbReference type="Pfam" id="PF01909">
    <property type="entry name" value="NTP_transf_2"/>
    <property type="match status" value="1"/>
</dbReference>
<feature type="domain" description="HD" evidence="8">
    <location>
        <begin position="474"/>
        <end position="596"/>
    </location>
</feature>
<evidence type="ECO:0000256" key="6">
    <source>
        <dbReference type="ARBA" id="ARBA00023268"/>
    </source>
</evidence>
<evidence type="ECO:0000256" key="1">
    <source>
        <dbReference type="ARBA" id="ARBA00022679"/>
    </source>
</evidence>
<dbReference type="InterPro" id="IPR013546">
    <property type="entry name" value="PII_UdlTrfase/GS_AdlTrfase"/>
</dbReference>
<dbReference type="Gene3D" id="3.30.70.260">
    <property type="match status" value="1"/>
</dbReference>
<keyword evidence="2" id="KW-0548">Nucleotidyltransferase</keyword>
<dbReference type="SUPFAM" id="SSF81593">
    <property type="entry name" value="Nucleotidyltransferase substrate binding subunit/domain"/>
    <property type="match status" value="1"/>
</dbReference>
<evidence type="ECO:0000256" key="3">
    <source>
        <dbReference type="ARBA" id="ARBA00022737"/>
    </source>
</evidence>
<dbReference type="AlphaFoldDB" id="A0A0F9YEH6"/>
<dbReference type="CDD" id="cd04899">
    <property type="entry name" value="ACT_ACR-UUR-like_2"/>
    <property type="match status" value="1"/>
</dbReference>
<organism evidence="9">
    <name type="scientific">marine sediment metagenome</name>
    <dbReference type="NCBI Taxonomy" id="412755"/>
    <lineage>
        <taxon>unclassified sequences</taxon>
        <taxon>metagenomes</taxon>
        <taxon>ecological metagenomes</taxon>
    </lineage>
</organism>
<dbReference type="InterPro" id="IPR002912">
    <property type="entry name" value="ACT_dom"/>
</dbReference>
<dbReference type="SUPFAM" id="SSF109604">
    <property type="entry name" value="HD-domain/PDEase-like"/>
    <property type="match status" value="1"/>
</dbReference>
<dbReference type="InterPro" id="IPR006674">
    <property type="entry name" value="HD_domain"/>
</dbReference>
<dbReference type="NCBIfam" id="TIGR01693">
    <property type="entry name" value="UTase_glnD"/>
    <property type="match status" value="1"/>
</dbReference>
<evidence type="ECO:0000313" key="9">
    <source>
        <dbReference type="EMBL" id="KKO10612.1"/>
    </source>
</evidence>
<dbReference type="SMART" id="SM00471">
    <property type="entry name" value="HDc"/>
    <property type="match status" value="1"/>
</dbReference>
<protein>
    <recommendedName>
        <fullName evidence="10">ACT domain-containing protein</fullName>
    </recommendedName>
</protein>
<dbReference type="PANTHER" id="PTHR47320">
    <property type="entry name" value="BIFUNCTIONAL URIDYLYLTRANSFERASE/URIDYLYL-REMOVING ENZYME"/>
    <property type="match status" value="1"/>
</dbReference>
<proteinExistence type="inferred from homology"/>
<dbReference type="PROSITE" id="PS51831">
    <property type="entry name" value="HD"/>
    <property type="match status" value="1"/>
</dbReference>
<evidence type="ECO:0008006" key="10">
    <source>
        <dbReference type="Google" id="ProtNLM"/>
    </source>
</evidence>
<dbReference type="PROSITE" id="PS51671">
    <property type="entry name" value="ACT"/>
    <property type="match status" value="2"/>
</dbReference>
<dbReference type="InterPro" id="IPR043519">
    <property type="entry name" value="NT_sf"/>
</dbReference>
<gene>
    <name evidence="9" type="ORF">LCGC14_0020920</name>
</gene>
<accession>A0A0F9YEH6</accession>
<evidence type="ECO:0000259" key="8">
    <source>
        <dbReference type="PROSITE" id="PS51831"/>
    </source>
</evidence>
<sequence>MSEIRPVDVGTPADQQLFDKALFEQRLQNGEPAVQVFKDALSHAREELDSRYRADADIRELIIGRAWFMDQILQRAWAQFDWINASHLSLLAVGGYGRGELHPHSDIDLLFLMRDDQAAANRNALSGFFAFLWDINLEIGQSVRTIAQCRDEAVKDITVTTSLMESRTIVGPEQDPDSLRQEMIRVTQADDVWPARDFFTAKRDEQIARHDKYYDIDYALEPNVKTSPGGLRDIQTIGWIAKRHYDANNLADLVKLGFLLPSEFEQLIRGEKLLWKLRYGLHLLAGRKEDRLLFDKQRELAAMFGYQDDDKSLAVEKLMQEYYRAVATLRELNDMLLQLFDEAILRAGEHVEVTEINNRFQVRSRYIEVRNGDVFKRFPFALMEIFVLMAQNPEIKGVRASTIRLIRENRSLIDDQFRHDIRNTSLFMELLRSPHDLTSQLRRMARYGVLGRYLPEFGAITGKMQHDLFHIYTVDAHTLQVVENMRRFRFPEAEENFPIAAHIVNKLPKIELLYIAGLYHDIAKGRGGDHSTLGMEDATLFCQRHHLSAWDAKLVSWLIGRHLLMSMTAQRKDISDPEVIHDFALQMGDKLHLDYLYALTVADINATNPTLWNAWRASLLRQLYMNTKKALRRGLENPIDRVDRIKDKQESALEKLRAKGIDDADVLAIWENTDDEYFVRESAANIVWHTESIARHKASSAADETLVLVQDTTDTLAEGATHIFIYTVNRNHLFAGSAAAMEQLGLNIQDARIFTSSKNYCMNTYSVLDGDGTSIGDNPRRIEEIKKTLRKYLAEPSAHLRVAKKRASRKLQHFGQQVEMDIINKEGQPWSTLELNCIDKPGILAAIGKVFAEQDIQLLNARIATLGERVEDLFFIADANDQPITDPAQIERLQQALSQELAA</sequence>
<dbReference type="PIRSF" id="PIRSF006288">
    <property type="entry name" value="PII_uridyltransf"/>
    <property type="match status" value="1"/>
</dbReference>
<dbReference type="CDD" id="cd04900">
    <property type="entry name" value="ACT_UUR-like_1"/>
    <property type="match status" value="1"/>
</dbReference>
<name>A0A0F9YEH6_9ZZZZ</name>
<feature type="domain" description="ACT" evidence="7">
    <location>
        <begin position="832"/>
        <end position="903"/>
    </location>
</feature>
<evidence type="ECO:0000256" key="5">
    <source>
        <dbReference type="ARBA" id="ARBA00022842"/>
    </source>
</evidence>
<evidence type="ECO:0000259" key="7">
    <source>
        <dbReference type="PROSITE" id="PS51671"/>
    </source>
</evidence>
<dbReference type="FunFam" id="1.10.3090.10:FF:000005">
    <property type="entry name" value="Bifunctional uridylyltransferase/uridylyl-removing enzyme"/>
    <property type="match status" value="1"/>
</dbReference>
<keyword evidence="5" id="KW-0460">Magnesium</keyword>
<evidence type="ECO:0000256" key="2">
    <source>
        <dbReference type="ARBA" id="ARBA00022695"/>
    </source>
</evidence>
<dbReference type="GO" id="GO:0016787">
    <property type="term" value="F:hydrolase activity"/>
    <property type="evidence" value="ECO:0007669"/>
    <property type="project" value="UniProtKB-KW"/>
</dbReference>